<dbReference type="Gene3D" id="3.30.70.270">
    <property type="match status" value="1"/>
</dbReference>
<reference evidence="1" key="1">
    <citation type="journal article" date="2019" name="Sci. Rep.">
        <title>Draft genome of Tanacetum cinerariifolium, the natural source of mosquito coil.</title>
        <authorList>
            <person name="Yamashiro T."/>
            <person name="Shiraishi A."/>
            <person name="Satake H."/>
            <person name="Nakayama K."/>
        </authorList>
    </citation>
    <scope>NUCLEOTIDE SEQUENCE</scope>
</reference>
<proteinExistence type="predicted"/>
<dbReference type="InterPro" id="IPR053134">
    <property type="entry name" value="RNA-dir_DNA_polymerase"/>
</dbReference>
<accession>A0A699JLU0</accession>
<dbReference type="PANTHER" id="PTHR24559">
    <property type="entry name" value="TRANSPOSON TY3-I GAG-POL POLYPROTEIN"/>
    <property type="match status" value="1"/>
</dbReference>
<sequence length="127" mass="14382">GRTFMLGAQEARHDLNIVTGIKPSELGFRYEIKIASGQLVEIDKELSGKLKELQDKGFIRPSSSPWEAPILIDDLFDQLQGSQFFSKIDLRSRYHQLRVQMDDIPKTTFRTRACITLKVSLGTAQEG</sequence>
<gene>
    <name evidence="1" type="ORF">Tci_616910</name>
</gene>
<dbReference type="InterPro" id="IPR043128">
    <property type="entry name" value="Rev_trsase/Diguanyl_cyclase"/>
</dbReference>
<dbReference type="InterPro" id="IPR043502">
    <property type="entry name" value="DNA/RNA_pol_sf"/>
</dbReference>
<comment type="caution">
    <text evidence="1">The sequence shown here is derived from an EMBL/GenBank/DDBJ whole genome shotgun (WGS) entry which is preliminary data.</text>
</comment>
<evidence type="ECO:0000313" key="1">
    <source>
        <dbReference type="EMBL" id="GFA44938.1"/>
    </source>
</evidence>
<evidence type="ECO:0008006" key="2">
    <source>
        <dbReference type="Google" id="ProtNLM"/>
    </source>
</evidence>
<organism evidence="1">
    <name type="scientific">Tanacetum cinerariifolium</name>
    <name type="common">Dalmatian daisy</name>
    <name type="synonym">Chrysanthemum cinerariifolium</name>
    <dbReference type="NCBI Taxonomy" id="118510"/>
    <lineage>
        <taxon>Eukaryota</taxon>
        <taxon>Viridiplantae</taxon>
        <taxon>Streptophyta</taxon>
        <taxon>Embryophyta</taxon>
        <taxon>Tracheophyta</taxon>
        <taxon>Spermatophyta</taxon>
        <taxon>Magnoliopsida</taxon>
        <taxon>eudicotyledons</taxon>
        <taxon>Gunneridae</taxon>
        <taxon>Pentapetalae</taxon>
        <taxon>asterids</taxon>
        <taxon>campanulids</taxon>
        <taxon>Asterales</taxon>
        <taxon>Asteraceae</taxon>
        <taxon>Asteroideae</taxon>
        <taxon>Anthemideae</taxon>
        <taxon>Anthemidinae</taxon>
        <taxon>Tanacetum</taxon>
    </lineage>
</organism>
<name>A0A699JLU0_TANCI</name>
<dbReference type="AlphaFoldDB" id="A0A699JLU0"/>
<dbReference type="PANTHER" id="PTHR24559:SF427">
    <property type="entry name" value="RNA-DIRECTED DNA POLYMERASE"/>
    <property type="match status" value="1"/>
</dbReference>
<protein>
    <recommendedName>
        <fullName evidence="2">Reverse transcriptase domain-containing protein</fullName>
    </recommendedName>
</protein>
<dbReference type="EMBL" id="BKCJ010426030">
    <property type="protein sequence ID" value="GFA44938.1"/>
    <property type="molecule type" value="Genomic_DNA"/>
</dbReference>
<feature type="non-terminal residue" evidence="1">
    <location>
        <position position="1"/>
    </location>
</feature>
<dbReference type="Gene3D" id="3.10.10.10">
    <property type="entry name" value="HIV Type 1 Reverse Transcriptase, subunit A, domain 1"/>
    <property type="match status" value="2"/>
</dbReference>
<dbReference type="SUPFAM" id="SSF56672">
    <property type="entry name" value="DNA/RNA polymerases"/>
    <property type="match status" value="1"/>
</dbReference>